<evidence type="ECO:0000313" key="1">
    <source>
        <dbReference type="EMBL" id="CAL1396116.1"/>
    </source>
</evidence>
<dbReference type="Proteomes" id="UP001497516">
    <property type="component" value="Chromosome 6"/>
</dbReference>
<protein>
    <submittedName>
        <fullName evidence="1">Uncharacterized protein</fullName>
    </submittedName>
</protein>
<keyword evidence="2" id="KW-1185">Reference proteome</keyword>
<evidence type="ECO:0000313" key="2">
    <source>
        <dbReference type="Proteomes" id="UP001497516"/>
    </source>
</evidence>
<dbReference type="AlphaFoldDB" id="A0AAV2FCU3"/>
<accession>A0AAV2FCU3</accession>
<organism evidence="1 2">
    <name type="scientific">Linum trigynum</name>
    <dbReference type="NCBI Taxonomy" id="586398"/>
    <lineage>
        <taxon>Eukaryota</taxon>
        <taxon>Viridiplantae</taxon>
        <taxon>Streptophyta</taxon>
        <taxon>Embryophyta</taxon>
        <taxon>Tracheophyta</taxon>
        <taxon>Spermatophyta</taxon>
        <taxon>Magnoliopsida</taxon>
        <taxon>eudicotyledons</taxon>
        <taxon>Gunneridae</taxon>
        <taxon>Pentapetalae</taxon>
        <taxon>rosids</taxon>
        <taxon>fabids</taxon>
        <taxon>Malpighiales</taxon>
        <taxon>Linaceae</taxon>
        <taxon>Linum</taxon>
    </lineage>
</organism>
<gene>
    <name evidence="1" type="ORF">LTRI10_LOCUS36501</name>
</gene>
<dbReference type="EMBL" id="OZ034819">
    <property type="protein sequence ID" value="CAL1396116.1"/>
    <property type="molecule type" value="Genomic_DNA"/>
</dbReference>
<reference evidence="1 2" key="1">
    <citation type="submission" date="2024-04" db="EMBL/GenBank/DDBJ databases">
        <authorList>
            <person name="Fracassetti M."/>
        </authorList>
    </citation>
    <scope>NUCLEOTIDE SEQUENCE [LARGE SCALE GENOMIC DNA]</scope>
</reference>
<proteinExistence type="predicted"/>
<sequence length="94" mass="9498">MASSAGDPLKCGECIVLGRGDWILRCEAVIDGGEDDVGLGDDAVEGKVILSGGGGGGKESVAVVVDYEGELLPACFRVVVGCGKENMKEAAARV</sequence>
<name>A0AAV2FCU3_9ROSI</name>